<evidence type="ECO:0000313" key="10">
    <source>
        <dbReference type="EMBL" id="GMM55273.1"/>
    </source>
</evidence>
<evidence type="ECO:0000256" key="3">
    <source>
        <dbReference type="ARBA" id="ARBA00008940"/>
    </source>
</evidence>
<dbReference type="Pfam" id="PF13324">
    <property type="entry name" value="GCIP_N"/>
    <property type="match status" value="1"/>
</dbReference>
<feature type="domain" description="Cyclin-D1-binding protein 1-like C-terminal" evidence="9">
    <location>
        <begin position="213"/>
        <end position="323"/>
    </location>
</feature>
<evidence type="ECO:0000256" key="4">
    <source>
        <dbReference type="ARBA" id="ARBA00022490"/>
    </source>
</evidence>
<evidence type="ECO:0000259" key="9">
    <source>
        <dbReference type="Pfam" id="PF20936"/>
    </source>
</evidence>
<accession>A0AAV5RXA9</accession>
<evidence type="ECO:0000259" key="8">
    <source>
        <dbReference type="Pfam" id="PF13324"/>
    </source>
</evidence>
<evidence type="ECO:0000256" key="7">
    <source>
        <dbReference type="SAM" id="MobiDB-lite"/>
    </source>
</evidence>
<dbReference type="EMBL" id="BTGD01000005">
    <property type="protein sequence ID" value="GMM55273.1"/>
    <property type="molecule type" value="Genomic_DNA"/>
</dbReference>
<evidence type="ECO:0000313" key="11">
    <source>
        <dbReference type="Proteomes" id="UP001377567"/>
    </source>
</evidence>
<dbReference type="InterPro" id="IPR049317">
    <property type="entry name" value="GCIP-like_N"/>
</dbReference>
<dbReference type="Proteomes" id="UP001377567">
    <property type="component" value="Unassembled WGS sequence"/>
</dbReference>
<comment type="caution">
    <text evidence="10">The sequence shown here is derived from an EMBL/GenBank/DDBJ whole genome shotgun (WGS) entry which is preliminary data.</text>
</comment>
<protein>
    <submittedName>
        <fullName evidence="10">Uncharacterized protein</fullName>
    </submittedName>
</protein>
<proteinExistence type="inferred from homology"/>
<evidence type="ECO:0000256" key="6">
    <source>
        <dbReference type="ARBA" id="ARBA00023306"/>
    </source>
</evidence>
<keyword evidence="6" id="KW-0131">Cell cycle</keyword>
<keyword evidence="5" id="KW-0539">Nucleus</keyword>
<gene>
    <name evidence="10" type="ORF">DAKH74_018890</name>
</gene>
<feature type="domain" description="Cyclin-D1-binding protein 1-like N-terminal" evidence="8">
    <location>
        <begin position="49"/>
        <end position="197"/>
    </location>
</feature>
<dbReference type="PANTHER" id="PTHR15492">
    <property type="entry name" value="CYCLIN D1-BINDING PROTEIN 1"/>
    <property type="match status" value="1"/>
</dbReference>
<dbReference type="GO" id="GO:0005737">
    <property type="term" value="C:cytoplasm"/>
    <property type="evidence" value="ECO:0007669"/>
    <property type="project" value="UniProtKB-SubCell"/>
</dbReference>
<comment type="similarity">
    <text evidence="3">Belongs to the CCNDBP1 family.</text>
</comment>
<dbReference type="Gene3D" id="1.20.1410.10">
    <property type="entry name" value="I/LWEQ domain"/>
    <property type="match status" value="1"/>
</dbReference>
<dbReference type="InterPro" id="IPR049318">
    <property type="entry name" value="GCIP_C"/>
</dbReference>
<evidence type="ECO:0000256" key="1">
    <source>
        <dbReference type="ARBA" id="ARBA00004123"/>
    </source>
</evidence>
<dbReference type="AlphaFoldDB" id="A0AAV5RXA9"/>
<comment type="subcellular location">
    <subcellularLocation>
        <location evidence="2">Cytoplasm</location>
    </subcellularLocation>
    <subcellularLocation>
        <location evidence="1">Nucleus</location>
    </subcellularLocation>
</comment>
<dbReference type="InterPro" id="IPR026907">
    <property type="entry name" value="GCIP-like"/>
</dbReference>
<feature type="region of interest" description="Disordered" evidence="7">
    <location>
        <begin position="205"/>
        <end position="227"/>
    </location>
</feature>
<keyword evidence="11" id="KW-1185">Reference proteome</keyword>
<organism evidence="10 11">
    <name type="scientific">Maudiozyma humilis</name>
    <name type="common">Sour dough yeast</name>
    <name type="synonym">Kazachstania humilis</name>
    <dbReference type="NCBI Taxonomy" id="51915"/>
    <lineage>
        <taxon>Eukaryota</taxon>
        <taxon>Fungi</taxon>
        <taxon>Dikarya</taxon>
        <taxon>Ascomycota</taxon>
        <taxon>Saccharomycotina</taxon>
        <taxon>Saccharomycetes</taxon>
        <taxon>Saccharomycetales</taxon>
        <taxon>Saccharomycetaceae</taxon>
        <taxon>Maudiozyma</taxon>
    </lineage>
</organism>
<sequence>MSESITIENLKELQTAIKEQFIDLYKDDNEALRKISSTTKIQGSTPCEELVKLSKLIKAHTTKLGIILKPDTFTEANYLATYKELKAFVDYVFFFFSLLPLFYGDKEYPEFMLKKLDHAAQELLNGMNVLCDELTRKFEENDSDEDRLLCIGMIWSSCDALESIGQKGKYGLLADSIRESNGLIEDVLGDVAEFLEEPCFNSGDMMDDGFSSDEDDEENSEPANLEDDPETLAKLTVFVQEWQTKLKMIKLLLSSFVSTISAKDYKSVNKAGSVLDDLHVEHSRITKDVDELFGDIFMSDSTFDRADFAEPIETLNSSVRSMIVVMKKLNNDDTKKSKWLNVWDAKYFEK</sequence>
<dbReference type="Pfam" id="PF20936">
    <property type="entry name" value="GCIP_C"/>
    <property type="match status" value="1"/>
</dbReference>
<evidence type="ECO:0000256" key="2">
    <source>
        <dbReference type="ARBA" id="ARBA00004496"/>
    </source>
</evidence>
<name>A0AAV5RXA9_MAUHU</name>
<reference evidence="10 11" key="1">
    <citation type="journal article" date="2023" name="Elife">
        <title>Identification of key yeast species and microbe-microbe interactions impacting larval growth of Drosophila in the wild.</title>
        <authorList>
            <person name="Mure A."/>
            <person name="Sugiura Y."/>
            <person name="Maeda R."/>
            <person name="Honda K."/>
            <person name="Sakurai N."/>
            <person name="Takahashi Y."/>
            <person name="Watada M."/>
            <person name="Katoh T."/>
            <person name="Gotoh A."/>
            <person name="Gotoh Y."/>
            <person name="Taniguchi I."/>
            <person name="Nakamura K."/>
            <person name="Hayashi T."/>
            <person name="Katayama T."/>
            <person name="Uemura T."/>
            <person name="Hattori Y."/>
        </authorList>
    </citation>
    <scope>NUCLEOTIDE SEQUENCE [LARGE SCALE GENOMIC DNA]</scope>
    <source>
        <strain evidence="10 11">KH-74</strain>
    </source>
</reference>
<dbReference type="PANTHER" id="PTHR15492:SF1">
    <property type="entry name" value="CYCLIN-D1-BINDING PROTEIN 1"/>
    <property type="match status" value="1"/>
</dbReference>
<evidence type="ECO:0000256" key="5">
    <source>
        <dbReference type="ARBA" id="ARBA00023242"/>
    </source>
</evidence>
<keyword evidence="4" id="KW-0963">Cytoplasm</keyword>
<dbReference type="GO" id="GO:0005634">
    <property type="term" value="C:nucleus"/>
    <property type="evidence" value="ECO:0007669"/>
    <property type="project" value="UniProtKB-SubCell"/>
</dbReference>
<dbReference type="Gene3D" id="1.20.1420.10">
    <property type="entry name" value="Talin, central domain"/>
    <property type="match status" value="1"/>
</dbReference>